<dbReference type="GO" id="GO:0005524">
    <property type="term" value="F:ATP binding"/>
    <property type="evidence" value="ECO:0007669"/>
    <property type="project" value="UniProtKB-KW"/>
</dbReference>
<protein>
    <recommendedName>
        <fullName evidence="1">RNA helicase</fullName>
        <ecNumber evidence="1">3.6.4.13</ecNumber>
    </recommendedName>
</protein>
<dbReference type="CDD" id="cd18805">
    <property type="entry name" value="SF2_C_suv3"/>
    <property type="match status" value="1"/>
</dbReference>
<evidence type="ECO:0000256" key="6">
    <source>
        <dbReference type="ARBA" id="ARBA00022946"/>
    </source>
</evidence>
<dbReference type="PANTHER" id="PTHR12131:SF1">
    <property type="entry name" value="ATP-DEPENDENT RNA HELICASE SUPV3L1, MITOCHONDRIAL-RELATED"/>
    <property type="match status" value="1"/>
</dbReference>
<dbReference type="Gene3D" id="1.20.58.1080">
    <property type="match status" value="1"/>
</dbReference>
<feature type="compositionally biased region" description="Basic and acidic residues" evidence="8">
    <location>
        <begin position="757"/>
        <end position="769"/>
    </location>
</feature>
<evidence type="ECO:0000313" key="12">
    <source>
        <dbReference type="Proteomes" id="UP000002586"/>
    </source>
</evidence>
<dbReference type="SUPFAM" id="SSF52540">
    <property type="entry name" value="P-loop containing nucleoside triphosphate hydrolases"/>
    <property type="match status" value="1"/>
</dbReference>
<reference evidence="11 12" key="2">
    <citation type="journal article" date="2012" name="Int. J. Syst. Evol. Microbiol.">
        <title>Magnetococcus marinus gen. nov., sp. nov., a marine, magnetotactic bacterium that represents a novel lineage (Magnetococcaceae fam. nov.; Magnetococcales ord. nov.) at the base of the Alphaproteobacteria.</title>
        <authorList>
            <person name="Bazylinski D.A."/>
            <person name="Williams T.J."/>
            <person name="Lefevre C.T."/>
            <person name="Berg R.J."/>
            <person name="Zhang C.L."/>
            <person name="Bowser S.S."/>
            <person name="Dean A.J."/>
            <person name="Beveridge T.J."/>
        </authorList>
    </citation>
    <scope>NUCLEOTIDE SEQUENCE [LARGE SCALE GENOMIC DNA]</scope>
    <source>
        <strain evidence="12">ATCC BAA-1437 / JCM 17883 / MC-1</strain>
    </source>
</reference>
<dbReference type="PROSITE" id="PS51194">
    <property type="entry name" value="HELICASE_CTER"/>
    <property type="match status" value="1"/>
</dbReference>
<evidence type="ECO:0000256" key="7">
    <source>
        <dbReference type="ARBA" id="ARBA00047984"/>
    </source>
</evidence>
<dbReference type="Pfam" id="PF12513">
    <property type="entry name" value="SUV3_C"/>
    <property type="match status" value="1"/>
</dbReference>
<dbReference type="STRING" id="156889.Mmc1_0938"/>
<dbReference type="RefSeq" id="WP_011712613.1">
    <property type="nucleotide sequence ID" value="NC_008576.1"/>
</dbReference>
<feature type="region of interest" description="Disordered" evidence="8">
    <location>
        <begin position="62"/>
        <end position="82"/>
    </location>
</feature>
<sequence length="789" mass="90156">MPETPPSPLVLESPAQEGWIAEERITCHQWIPPEVEPVEREGRYYYALKDIVPLRSRKAWKKKGRRIPQDAEPLSHTEGEHPTPLFAYHQSVNEREFLELQREAMTERCAQWNQAWLSLDEARSDLLSKMGEQRPEEVEFDLQELLRRYRELVDQHAHLLRPARELELDLGELTHAIWFDTLNAYRRYRDQAALEDLEERNDALARPILEQMRHQEQESQDPFALQPFWEFYGKFHKRYEGALFEHQIAKATRIEEFHNLFPARENYRRFTLYLGPTNSGKTYQALQRLKDAATGCYLAPLRLLALEVADTLNEWGVPCSMVTGEERILVQGAKHTASTIEMLSTHTRYDVAVIDEAQMVGDADRGWAWTQAILGVRAKEVCVIAAPSARPVIEKLLRLTEEPWDVVELERLTPLQTMSKPVEALAEMEPGTALVAFSRAQVLRLKAEVEQATGKKCAALYGALPPEVRRMQARLFNSGEAPYLVATDAIGMGLNLPIKTILFAQDRKMINRTEHLLTPMEVRQIAGRAGRFGKNEVGYVGTYRIGTAHIKQALLAVPFDVKKAHLAPNLDHLTAIAQLQEDQKLRLTRLFTLFIKTVKPDPALYELADLDDQTTLARIADRHKQLDLPTRFMLSAAPVPLRATVVVTAFEHMVAAIAKNSPITLQDALPTPPHKADPNRLVKLEDAVKIVNLYCWLHFRQEQLFPDLAEAEGLRAHLNTEINTLLGRPRKVREAGHCDKCHAPLPEHWRGKLCRRCEPPGRRHTEHPPRGGRKPIKKEPNKRNHGRHG</sequence>
<evidence type="ECO:0000256" key="3">
    <source>
        <dbReference type="ARBA" id="ARBA00022801"/>
    </source>
</evidence>
<dbReference type="InterPro" id="IPR027417">
    <property type="entry name" value="P-loop_NTPase"/>
</dbReference>
<dbReference type="SMART" id="SM00490">
    <property type="entry name" value="HELICc"/>
    <property type="match status" value="1"/>
</dbReference>
<reference evidence="12" key="1">
    <citation type="journal article" date="2009" name="Appl. Environ. Microbiol.">
        <title>Complete genome sequence of the chemolithoautotrophic marine magnetotactic coccus strain MC-1.</title>
        <authorList>
            <person name="Schubbe S."/>
            <person name="Williams T.J."/>
            <person name="Xie G."/>
            <person name="Kiss H.E."/>
            <person name="Brettin T.S."/>
            <person name="Martinez D."/>
            <person name="Ross C.A."/>
            <person name="Schuler D."/>
            <person name="Cox B.L."/>
            <person name="Nealson K.H."/>
            <person name="Bazylinski D.A."/>
        </authorList>
    </citation>
    <scope>NUCLEOTIDE SEQUENCE [LARGE SCALE GENOMIC DNA]</scope>
    <source>
        <strain evidence="12">ATCC BAA-1437 / JCM 17883 / MC-1</strain>
    </source>
</reference>
<comment type="catalytic activity">
    <reaction evidence="7">
        <text>ATP + H2O = ADP + phosphate + H(+)</text>
        <dbReference type="Rhea" id="RHEA:13065"/>
        <dbReference type="ChEBI" id="CHEBI:15377"/>
        <dbReference type="ChEBI" id="CHEBI:15378"/>
        <dbReference type="ChEBI" id="CHEBI:30616"/>
        <dbReference type="ChEBI" id="CHEBI:43474"/>
        <dbReference type="ChEBI" id="CHEBI:456216"/>
        <dbReference type="EC" id="3.6.4.13"/>
    </reaction>
</comment>
<evidence type="ECO:0000256" key="5">
    <source>
        <dbReference type="ARBA" id="ARBA00022840"/>
    </source>
</evidence>
<evidence type="ECO:0000259" key="10">
    <source>
        <dbReference type="PROSITE" id="PS51194"/>
    </source>
</evidence>
<dbReference type="PANTHER" id="PTHR12131">
    <property type="entry name" value="ATP-DEPENDENT RNA AND DNA HELICASE"/>
    <property type="match status" value="1"/>
</dbReference>
<evidence type="ECO:0000256" key="2">
    <source>
        <dbReference type="ARBA" id="ARBA00022741"/>
    </source>
</evidence>
<feature type="domain" description="Helicase ATP-binding" evidence="9">
    <location>
        <begin position="262"/>
        <end position="409"/>
    </location>
</feature>
<dbReference type="CDD" id="cd17913">
    <property type="entry name" value="DEXQc_Suv3"/>
    <property type="match status" value="1"/>
</dbReference>
<keyword evidence="5" id="KW-0067">ATP-binding</keyword>
<feature type="region of interest" description="Disordered" evidence="8">
    <location>
        <begin position="757"/>
        <end position="789"/>
    </location>
</feature>
<evidence type="ECO:0000256" key="8">
    <source>
        <dbReference type="SAM" id="MobiDB-lite"/>
    </source>
</evidence>
<dbReference type="EC" id="3.6.4.13" evidence="1"/>
<keyword evidence="12" id="KW-1185">Reference proteome</keyword>
<dbReference type="GO" id="GO:0003724">
    <property type="term" value="F:RNA helicase activity"/>
    <property type="evidence" value="ECO:0007669"/>
    <property type="project" value="UniProtKB-EC"/>
</dbReference>
<dbReference type="HOGENOM" id="CLU_355560_0_0_5"/>
<dbReference type="EMBL" id="CP000471">
    <property type="protein sequence ID" value="ABK43456.1"/>
    <property type="molecule type" value="Genomic_DNA"/>
</dbReference>
<dbReference type="AlphaFoldDB" id="A0L663"/>
<evidence type="ECO:0000256" key="1">
    <source>
        <dbReference type="ARBA" id="ARBA00012552"/>
    </source>
</evidence>
<evidence type="ECO:0000313" key="11">
    <source>
        <dbReference type="EMBL" id="ABK43456.1"/>
    </source>
</evidence>
<dbReference type="SMART" id="SM00487">
    <property type="entry name" value="DEXDc"/>
    <property type="match status" value="1"/>
</dbReference>
<proteinExistence type="predicted"/>
<feature type="domain" description="Helicase C-terminal" evidence="10">
    <location>
        <begin position="420"/>
        <end position="574"/>
    </location>
</feature>
<keyword evidence="6" id="KW-0809">Transit peptide</keyword>
<dbReference type="InterPro" id="IPR044774">
    <property type="entry name" value="Suv3_DEXQc"/>
</dbReference>
<gene>
    <name evidence="11" type="ordered locus">Mmc1_0938</name>
</gene>
<accession>A0L663</accession>
<dbReference type="eggNOG" id="COG4581">
    <property type="taxonomic scope" value="Bacteria"/>
</dbReference>
<keyword evidence="3" id="KW-0378">Hydrolase</keyword>
<dbReference type="GO" id="GO:0016787">
    <property type="term" value="F:hydrolase activity"/>
    <property type="evidence" value="ECO:0007669"/>
    <property type="project" value="UniProtKB-KW"/>
</dbReference>
<evidence type="ECO:0000259" key="9">
    <source>
        <dbReference type="PROSITE" id="PS51192"/>
    </source>
</evidence>
<feature type="compositionally biased region" description="Basic and acidic residues" evidence="8">
    <location>
        <begin position="67"/>
        <end position="81"/>
    </location>
</feature>
<dbReference type="PROSITE" id="PS51192">
    <property type="entry name" value="HELICASE_ATP_BIND_1"/>
    <property type="match status" value="1"/>
</dbReference>
<dbReference type="Gene3D" id="1.20.272.40">
    <property type="match status" value="1"/>
</dbReference>
<dbReference type="InterPro" id="IPR014001">
    <property type="entry name" value="Helicase_ATP-bd"/>
</dbReference>
<dbReference type="InterPro" id="IPR001650">
    <property type="entry name" value="Helicase_C-like"/>
</dbReference>
<dbReference type="InterPro" id="IPR022192">
    <property type="entry name" value="SUV3_C"/>
</dbReference>
<dbReference type="InterPro" id="IPR050699">
    <property type="entry name" value="RNA-DNA_Helicase"/>
</dbReference>
<organism evidence="11 12">
    <name type="scientific">Magnetococcus marinus (strain ATCC BAA-1437 / JCM 17883 / MC-1)</name>
    <dbReference type="NCBI Taxonomy" id="156889"/>
    <lineage>
        <taxon>Bacteria</taxon>
        <taxon>Pseudomonadati</taxon>
        <taxon>Pseudomonadota</taxon>
        <taxon>Magnetococcia</taxon>
        <taxon>Magnetococcales</taxon>
        <taxon>Magnetococcaceae</taxon>
        <taxon>Magnetococcus</taxon>
    </lineage>
</organism>
<dbReference type="OrthoDB" id="9807155at2"/>
<dbReference type="KEGG" id="mgm:Mmc1_0938"/>
<keyword evidence="4 11" id="KW-0347">Helicase</keyword>
<dbReference type="Pfam" id="PF00271">
    <property type="entry name" value="Helicase_C"/>
    <property type="match status" value="1"/>
</dbReference>
<dbReference type="InterPro" id="IPR055206">
    <property type="entry name" value="DEXQc_SUV3"/>
</dbReference>
<name>A0L663_MAGMM</name>
<dbReference type="Proteomes" id="UP000002586">
    <property type="component" value="Chromosome"/>
</dbReference>
<dbReference type="Gene3D" id="3.40.50.300">
    <property type="entry name" value="P-loop containing nucleotide triphosphate hydrolases"/>
    <property type="match status" value="2"/>
</dbReference>
<evidence type="ECO:0000256" key="4">
    <source>
        <dbReference type="ARBA" id="ARBA00022806"/>
    </source>
</evidence>
<dbReference type="Pfam" id="PF22527">
    <property type="entry name" value="DEXQc_Suv3"/>
    <property type="match status" value="1"/>
</dbReference>
<keyword evidence="2" id="KW-0547">Nucleotide-binding</keyword>